<feature type="region of interest" description="Disordered" evidence="1">
    <location>
        <begin position="1"/>
        <end position="21"/>
    </location>
</feature>
<evidence type="ECO:0000313" key="2">
    <source>
        <dbReference type="EMBL" id="TKS09035.1"/>
    </source>
</evidence>
<reference evidence="2" key="1">
    <citation type="submission" date="2018-10" db="EMBL/GenBank/DDBJ databases">
        <title>Population genomic analysis revealed the cold adaptation of white poplar.</title>
        <authorList>
            <person name="Liu Y.-J."/>
        </authorList>
    </citation>
    <scope>NUCLEOTIDE SEQUENCE [LARGE SCALE GENOMIC DNA]</scope>
    <source>
        <strain evidence="2">PAL-ZL1</strain>
    </source>
</reference>
<dbReference type="EMBL" id="RCHU01000287">
    <property type="protein sequence ID" value="TKS09035.1"/>
    <property type="molecule type" value="Genomic_DNA"/>
</dbReference>
<dbReference type="PANTHER" id="PTHR47481:SF22">
    <property type="entry name" value="RETROTRANSPOSON GAG DOMAIN-CONTAINING PROTEIN"/>
    <property type="match status" value="1"/>
</dbReference>
<dbReference type="AlphaFoldDB" id="A0A4U5QK52"/>
<protein>
    <recommendedName>
        <fullName evidence="3">Retrotransposon Copia-like N-terminal domain-containing protein</fullName>
    </recommendedName>
</protein>
<comment type="caution">
    <text evidence="2">The sequence shown here is derived from an EMBL/GenBank/DDBJ whole genome shotgun (WGS) entry which is preliminary data.</text>
</comment>
<dbReference type="STRING" id="43335.A0A4U5QK52"/>
<organism evidence="2">
    <name type="scientific">Populus alba</name>
    <name type="common">White poplar</name>
    <dbReference type="NCBI Taxonomy" id="43335"/>
    <lineage>
        <taxon>Eukaryota</taxon>
        <taxon>Viridiplantae</taxon>
        <taxon>Streptophyta</taxon>
        <taxon>Embryophyta</taxon>
        <taxon>Tracheophyta</taxon>
        <taxon>Spermatophyta</taxon>
        <taxon>Magnoliopsida</taxon>
        <taxon>eudicotyledons</taxon>
        <taxon>Gunneridae</taxon>
        <taxon>Pentapetalae</taxon>
        <taxon>rosids</taxon>
        <taxon>fabids</taxon>
        <taxon>Malpighiales</taxon>
        <taxon>Salicaceae</taxon>
        <taxon>Saliceae</taxon>
        <taxon>Populus</taxon>
    </lineage>
</organism>
<accession>A0A4U5QK52</accession>
<dbReference type="Pfam" id="PF14223">
    <property type="entry name" value="Retrotran_gag_2"/>
    <property type="match status" value="1"/>
</dbReference>
<evidence type="ECO:0000256" key="1">
    <source>
        <dbReference type="SAM" id="MobiDB-lite"/>
    </source>
</evidence>
<proteinExistence type="predicted"/>
<sequence>MPHAAPSIATLRSGLDSGDEYDRPTRCLDVHGLNAAREDLNTAAFILQKEKEWNRKTVVEEKTSSQLFPSLFTMTTQTNSTNNPNLSNPTTPTNSTIVHNNEFQLITINTFAQAPIKLTSNNYISWKLQFQTLFIGYDLLGYIDESKLCPPATILTDHSIIPNLACHIWIRQDQLILNALIRSLSPTLIPFVARSTTSQEAWTILANTYPKPSRGRIKQVKALFKKSTKGNLNIIDFLQLVKAHADELAILGAPIDEEDLTKNIIDELEDDYKELVLAIQARDNSISFDELHEKLLTFEASLQGITKKSTHFPVTMNPTHRTSTN</sequence>
<dbReference type="PANTHER" id="PTHR47481">
    <property type="match status" value="1"/>
</dbReference>
<gene>
    <name evidence="2" type="ORF">D5086_0000097220</name>
</gene>
<evidence type="ECO:0008006" key="3">
    <source>
        <dbReference type="Google" id="ProtNLM"/>
    </source>
</evidence>
<name>A0A4U5QK52_POPAL</name>